<reference evidence="2 3" key="1">
    <citation type="submission" date="2014-07" db="EMBL/GenBank/DDBJ databases">
        <title>Expanding our view of genomic diversity in Candidatus Accumulibacter clades.</title>
        <authorList>
            <person name="Skennerton C.T."/>
            <person name="Barr J.J."/>
            <person name="Slater F.R."/>
            <person name="Bond P.L."/>
            <person name="Tyson G.W."/>
        </authorList>
    </citation>
    <scope>NUCLEOTIDE SEQUENCE [LARGE SCALE GENOMIC DNA]</scope>
    <source>
        <strain evidence="3">SK-01</strain>
    </source>
</reference>
<dbReference type="AlphaFoldDB" id="A0A084Y5B6"/>
<gene>
    <name evidence="2" type="ORF">CAPSK01_000306</name>
</gene>
<evidence type="ECO:0000256" key="1">
    <source>
        <dbReference type="SAM" id="MobiDB-lite"/>
    </source>
</evidence>
<evidence type="ECO:0000313" key="3">
    <source>
        <dbReference type="Proteomes" id="UP000019812"/>
    </source>
</evidence>
<proteinExistence type="predicted"/>
<sequence length="79" mass="7832">MTRPITTSTAMTNRPIINIDASSSPKPKCEASAAKPRPAASPASGPIHERLGWAACAAADCAAPVACVGAAVALSGMVD</sequence>
<feature type="region of interest" description="Disordered" evidence="1">
    <location>
        <begin position="1"/>
        <end position="44"/>
    </location>
</feature>
<feature type="compositionally biased region" description="Polar residues" evidence="1">
    <location>
        <begin position="1"/>
        <end position="12"/>
    </location>
</feature>
<protein>
    <submittedName>
        <fullName evidence="2">Uncharacterized protein</fullName>
    </submittedName>
</protein>
<organism evidence="2 3">
    <name type="scientific">Candidatus Accumulibacter vicinus</name>
    <dbReference type="NCBI Taxonomy" id="2954382"/>
    <lineage>
        <taxon>Bacteria</taxon>
        <taxon>Pseudomonadati</taxon>
        <taxon>Pseudomonadota</taxon>
        <taxon>Betaproteobacteria</taxon>
        <taxon>Candidatus Accumulibacter</taxon>
    </lineage>
</organism>
<name>A0A084Y5B6_9PROT</name>
<accession>A0A084Y5B6</accession>
<feature type="compositionally biased region" description="Low complexity" evidence="1">
    <location>
        <begin position="31"/>
        <end position="44"/>
    </location>
</feature>
<dbReference type="Proteomes" id="UP000019812">
    <property type="component" value="Unassembled WGS sequence"/>
</dbReference>
<evidence type="ECO:0000313" key="2">
    <source>
        <dbReference type="EMBL" id="KFB69910.1"/>
    </source>
</evidence>
<dbReference type="EMBL" id="JDSS02000006">
    <property type="protein sequence ID" value="KFB69910.1"/>
    <property type="molecule type" value="Genomic_DNA"/>
</dbReference>
<comment type="caution">
    <text evidence="2">The sequence shown here is derived from an EMBL/GenBank/DDBJ whole genome shotgun (WGS) entry which is preliminary data.</text>
</comment>